<gene>
    <name evidence="10" type="primary">LOC117650110</name>
</gene>
<evidence type="ECO:0000256" key="1">
    <source>
        <dbReference type="ARBA" id="ARBA00010838"/>
    </source>
</evidence>
<comment type="similarity">
    <text evidence="1 6">Belongs to the glycosyl hydrolase 1 family.</text>
</comment>
<dbReference type="AlphaFoldDB" id="A0A6P8ZVH3"/>
<dbReference type="Pfam" id="PF00232">
    <property type="entry name" value="Glyco_hydro_1"/>
    <property type="match status" value="1"/>
</dbReference>
<dbReference type="PANTHER" id="PTHR10353:SF36">
    <property type="entry name" value="LP05116P"/>
    <property type="match status" value="1"/>
</dbReference>
<dbReference type="InParanoid" id="A0A6P8ZVH3"/>
<protein>
    <recommendedName>
        <fullName evidence="2">beta-glucosidase</fullName>
        <ecNumber evidence="2">3.2.1.21</ecNumber>
    </recommendedName>
</protein>
<feature type="compositionally biased region" description="Polar residues" evidence="7">
    <location>
        <begin position="509"/>
        <end position="528"/>
    </location>
</feature>
<dbReference type="PROSITE" id="PS00572">
    <property type="entry name" value="GLYCOSYL_HYDROL_F1_1"/>
    <property type="match status" value="1"/>
</dbReference>
<dbReference type="SUPFAM" id="SSF51445">
    <property type="entry name" value="(Trans)glycosidases"/>
    <property type="match status" value="1"/>
</dbReference>
<dbReference type="EC" id="3.2.1.21" evidence="2"/>
<evidence type="ECO:0000256" key="5">
    <source>
        <dbReference type="PROSITE-ProRule" id="PRU10055"/>
    </source>
</evidence>
<feature type="active site" description="Nucleophile" evidence="5">
    <location>
        <position position="412"/>
    </location>
</feature>
<evidence type="ECO:0000256" key="2">
    <source>
        <dbReference type="ARBA" id="ARBA00012744"/>
    </source>
</evidence>
<feature type="compositionally biased region" description="Pro residues" evidence="7">
    <location>
        <begin position="535"/>
        <end position="551"/>
    </location>
</feature>
<feature type="chain" id="PRO_5028326964" description="beta-glucosidase" evidence="8">
    <location>
        <begin position="26"/>
        <end position="578"/>
    </location>
</feature>
<keyword evidence="9" id="KW-1185">Reference proteome</keyword>
<dbReference type="RefSeq" id="XP_034249322.1">
    <property type="nucleotide sequence ID" value="XM_034393431.1"/>
</dbReference>
<dbReference type="GeneID" id="117650110"/>
<dbReference type="PRINTS" id="PR00131">
    <property type="entry name" value="GLHYDRLASE1"/>
</dbReference>
<accession>A0A6P8ZVH3</accession>
<organism evidence="10">
    <name type="scientific">Thrips palmi</name>
    <name type="common">Melon thrips</name>
    <dbReference type="NCBI Taxonomy" id="161013"/>
    <lineage>
        <taxon>Eukaryota</taxon>
        <taxon>Metazoa</taxon>
        <taxon>Ecdysozoa</taxon>
        <taxon>Arthropoda</taxon>
        <taxon>Hexapoda</taxon>
        <taxon>Insecta</taxon>
        <taxon>Pterygota</taxon>
        <taxon>Neoptera</taxon>
        <taxon>Paraneoptera</taxon>
        <taxon>Thysanoptera</taxon>
        <taxon>Terebrantia</taxon>
        <taxon>Thripoidea</taxon>
        <taxon>Thripidae</taxon>
        <taxon>Thrips</taxon>
    </lineage>
</organism>
<name>A0A6P8ZVH3_THRPL</name>
<evidence type="ECO:0000256" key="3">
    <source>
        <dbReference type="ARBA" id="ARBA00022801"/>
    </source>
</evidence>
<evidence type="ECO:0000256" key="4">
    <source>
        <dbReference type="ARBA" id="ARBA00023295"/>
    </source>
</evidence>
<evidence type="ECO:0000256" key="8">
    <source>
        <dbReference type="SAM" id="SignalP"/>
    </source>
</evidence>
<dbReference type="KEGG" id="tpal:117650110"/>
<evidence type="ECO:0000256" key="6">
    <source>
        <dbReference type="RuleBase" id="RU003690"/>
    </source>
</evidence>
<dbReference type="InterPro" id="IPR001360">
    <property type="entry name" value="Glyco_hydro_1"/>
</dbReference>
<evidence type="ECO:0000256" key="7">
    <source>
        <dbReference type="SAM" id="MobiDB-lite"/>
    </source>
</evidence>
<feature type="signal peptide" evidence="8">
    <location>
        <begin position="1"/>
        <end position="25"/>
    </location>
</feature>
<dbReference type="OrthoDB" id="65569at2759"/>
<dbReference type="Proteomes" id="UP000515158">
    <property type="component" value="Unplaced"/>
</dbReference>
<dbReference type="GO" id="GO:0005975">
    <property type="term" value="P:carbohydrate metabolic process"/>
    <property type="evidence" value="ECO:0007669"/>
    <property type="project" value="InterPro"/>
</dbReference>
<reference evidence="10" key="1">
    <citation type="submission" date="2025-08" db="UniProtKB">
        <authorList>
            <consortium name="RefSeq"/>
        </authorList>
    </citation>
    <scope>IDENTIFICATION</scope>
    <source>
        <tissue evidence="10">Total insect</tissue>
    </source>
</reference>
<sequence>MTPSLAALAALAVVLAVTALPPSRAAHIAAPESNSVTAFLETDDDYPLPEDLIVGTGSSSYQVEGAWNVDGKGESVFDYFYHNRNKGSQNADDGCDSYHKYKEDVKAVKALKMQMYRFSLSWSRIMPDGTLASLNQAGVDYYNNLINELIANGIEPFITLYHFDHPQVLETQFGGWTSPKMIDLFVEFSRFAFKTFGDRVKYWVTLNEPHMHCNIVYDSATIAPAIKSPGIKQYQCIHNELVAHAKVYRLYKSDFNRADGLIGMTVETFFASPTDTQYENIQAAERYNLFEMGIQADPIIFGDYPALVKDMVAAASKAQGYKESRLPPLTADEQALLKGSTDFIGLNAYYGRSVISGVDPMAAETSPWRDAHVVVTGPGFASGFSMSMPWAFRGALLWLKERYGNQPIFVTENGVATTPEVGDHDIARAAYHSDYIRTLVDAVRNDGCKVIGMTAWSLLDGFEWGSNRMMGMVSVDLSKPEKPRKLKDSSAFYVKMMTERKVPLVKIPDSTTAAPVTKPTTQPAPRTSTAKPAPGTSPKPAPGTSPKPAPATTPKNSASGLLAPWSIVILAIATLARA</sequence>
<feature type="region of interest" description="Disordered" evidence="7">
    <location>
        <begin position="506"/>
        <end position="557"/>
    </location>
</feature>
<dbReference type="InterPro" id="IPR018120">
    <property type="entry name" value="Glyco_hydro_1_AS"/>
</dbReference>
<dbReference type="GO" id="GO:0008422">
    <property type="term" value="F:beta-glucosidase activity"/>
    <property type="evidence" value="ECO:0007669"/>
    <property type="project" value="TreeGrafter"/>
</dbReference>
<proteinExistence type="inferred from homology"/>
<dbReference type="PANTHER" id="PTHR10353">
    <property type="entry name" value="GLYCOSYL HYDROLASE"/>
    <property type="match status" value="1"/>
</dbReference>
<evidence type="ECO:0000313" key="10">
    <source>
        <dbReference type="RefSeq" id="XP_034249322.1"/>
    </source>
</evidence>
<dbReference type="InterPro" id="IPR017853">
    <property type="entry name" value="GH"/>
</dbReference>
<keyword evidence="3" id="KW-0378">Hydrolase</keyword>
<keyword evidence="8" id="KW-0732">Signal</keyword>
<keyword evidence="4" id="KW-0326">Glycosidase</keyword>
<dbReference type="Gene3D" id="3.20.20.80">
    <property type="entry name" value="Glycosidases"/>
    <property type="match status" value="1"/>
</dbReference>
<evidence type="ECO:0000313" key="9">
    <source>
        <dbReference type="Proteomes" id="UP000515158"/>
    </source>
</evidence>